<dbReference type="SUPFAM" id="SSF52402">
    <property type="entry name" value="Adenine nucleotide alpha hydrolases-like"/>
    <property type="match status" value="2"/>
</dbReference>
<dbReference type="EMBL" id="WJBE01000005">
    <property type="protein sequence ID" value="MBC3899545.1"/>
    <property type="molecule type" value="Genomic_DNA"/>
</dbReference>
<evidence type="ECO:0000256" key="1">
    <source>
        <dbReference type="ARBA" id="ARBA00008791"/>
    </source>
</evidence>
<comment type="similarity">
    <text evidence="1">Belongs to the universal stress protein A family.</text>
</comment>
<dbReference type="InterPro" id="IPR006015">
    <property type="entry name" value="Universal_stress_UspA"/>
</dbReference>
<dbReference type="CDD" id="cd00293">
    <property type="entry name" value="USP-like"/>
    <property type="match status" value="2"/>
</dbReference>
<dbReference type="InterPro" id="IPR006016">
    <property type="entry name" value="UspA"/>
</dbReference>
<evidence type="ECO:0000313" key="3">
    <source>
        <dbReference type="EMBL" id="MBC3899545.1"/>
    </source>
</evidence>
<gene>
    <name evidence="3" type="ORF">GH811_07940</name>
</gene>
<dbReference type="InterPro" id="IPR014729">
    <property type="entry name" value="Rossmann-like_a/b/a_fold"/>
</dbReference>
<sequence>MWRIILYSWRIEMFDKIIVVSEVSNASSEMVKCVKSLRSLGAEECLLIQCFNPQDIDAGVSSYLTSVFNENLKNQSAMLAEQGFKVKTQIISGNIKNEINRIAQEDQYSLIVVGAENHSIVGSLFLGGIAYDILYGSTKPILLIKDTNQDQSIDDTKELMRHILFPTDFSENADIAFEKVKEMVENGVKKVTIFHIQDESKINPYLLHRLVEFNEVDNGRLQKLKDELISLNEVEVEIQIRYGAPTAEIIKLVDKEKIPLIVMGTQGRGFIKEIFLGSVSHNIVRHASASVLLIPGNRE</sequence>
<dbReference type="Gene3D" id="3.40.50.620">
    <property type="entry name" value="HUPs"/>
    <property type="match status" value="2"/>
</dbReference>
<feature type="domain" description="UspA" evidence="2">
    <location>
        <begin position="72"/>
        <end position="145"/>
    </location>
</feature>
<dbReference type="Pfam" id="PF00582">
    <property type="entry name" value="Usp"/>
    <property type="match status" value="2"/>
</dbReference>
<feature type="domain" description="UspA" evidence="2">
    <location>
        <begin position="160"/>
        <end position="295"/>
    </location>
</feature>
<dbReference type="PANTHER" id="PTHR46268:SF26">
    <property type="entry name" value="UNIVERSAL STRESS PROTEIN MJ0577"/>
    <property type="match status" value="1"/>
</dbReference>
<dbReference type="PRINTS" id="PR01438">
    <property type="entry name" value="UNVRSLSTRESS"/>
</dbReference>
<dbReference type="Proteomes" id="UP000622405">
    <property type="component" value="Unassembled WGS sequence"/>
</dbReference>
<evidence type="ECO:0000313" key="4">
    <source>
        <dbReference type="Proteomes" id="UP000622405"/>
    </source>
</evidence>
<dbReference type="PANTHER" id="PTHR46268">
    <property type="entry name" value="STRESS RESPONSE PROTEIN NHAX"/>
    <property type="match status" value="1"/>
</dbReference>
<name>A0ABR6YWP6_9FIRM</name>
<proteinExistence type="inferred from homology"/>
<organism evidence="3 4">
    <name type="scientific">Acetobacterium malicum</name>
    <dbReference type="NCBI Taxonomy" id="52692"/>
    <lineage>
        <taxon>Bacteria</taxon>
        <taxon>Bacillati</taxon>
        <taxon>Bacillota</taxon>
        <taxon>Clostridia</taxon>
        <taxon>Eubacteriales</taxon>
        <taxon>Eubacteriaceae</taxon>
        <taxon>Acetobacterium</taxon>
    </lineage>
</organism>
<evidence type="ECO:0000259" key="2">
    <source>
        <dbReference type="Pfam" id="PF00582"/>
    </source>
</evidence>
<reference evidence="3 4" key="1">
    <citation type="journal article" date="2020" name="mSystems">
        <title>Defining Genomic and Predicted Metabolic Features of the Acetobacterium Genus.</title>
        <authorList>
            <person name="Ross D.E."/>
            <person name="Marshall C.W."/>
            <person name="Gulliver D."/>
            <person name="May H.D."/>
            <person name="Norman R.S."/>
        </authorList>
    </citation>
    <scope>NUCLEOTIDE SEQUENCE [LARGE SCALE GENOMIC DNA]</scope>
    <source>
        <strain evidence="3 4">DSM 4132</strain>
    </source>
</reference>
<keyword evidence="4" id="KW-1185">Reference proteome</keyword>
<comment type="caution">
    <text evidence="3">The sequence shown here is derived from an EMBL/GenBank/DDBJ whole genome shotgun (WGS) entry which is preliminary data.</text>
</comment>
<accession>A0ABR6YWP6</accession>
<protein>
    <recommendedName>
        <fullName evidence="2">UspA domain-containing protein</fullName>
    </recommendedName>
</protein>